<accession>A0A518K9N0</accession>
<feature type="signal peptide" evidence="1">
    <location>
        <begin position="1"/>
        <end position="23"/>
    </location>
</feature>
<organism evidence="2 3">
    <name type="scientific">Botrimarina mediterranea</name>
    <dbReference type="NCBI Taxonomy" id="2528022"/>
    <lineage>
        <taxon>Bacteria</taxon>
        <taxon>Pseudomonadati</taxon>
        <taxon>Planctomycetota</taxon>
        <taxon>Planctomycetia</taxon>
        <taxon>Pirellulales</taxon>
        <taxon>Lacipirellulaceae</taxon>
        <taxon>Botrimarina</taxon>
    </lineage>
</organism>
<dbReference type="Proteomes" id="UP000316426">
    <property type="component" value="Chromosome"/>
</dbReference>
<evidence type="ECO:0000256" key="1">
    <source>
        <dbReference type="SAM" id="SignalP"/>
    </source>
</evidence>
<dbReference type="KEGG" id="bmei:Spa11_27020"/>
<dbReference type="InterPro" id="IPR018247">
    <property type="entry name" value="EF_Hand_1_Ca_BS"/>
</dbReference>
<feature type="chain" id="PRO_5021895547" description="PEP-CTERM protein-sorting domain-containing protein" evidence="1">
    <location>
        <begin position="24"/>
        <end position="482"/>
    </location>
</feature>
<evidence type="ECO:0000313" key="2">
    <source>
        <dbReference type="EMBL" id="QDV74498.1"/>
    </source>
</evidence>
<gene>
    <name evidence="2" type="ORF">Spa11_27020</name>
</gene>
<name>A0A518K9N0_9BACT</name>
<evidence type="ECO:0008006" key="4">
    <source>
        <dbReference type="Google" id="ProtNLM"/>
    </source>
</evidence>
<dbReference type="PROSITE" id="PS00018">
    <property type="entry name" value="EF_HAND_1"/>
    <property type="match status" value="1"/>
</dbReference>
<keyword evidence="3" id="KW-1185">Reference proteome</keyword>
<dbReference type="EMBL" id="CP036349">
    <property type="protein sequence ID" value="QDV74498.1"/>
    <property type="molecule type" value="Genomic_DNA"/>
</dbReference>
<keyword evidence="1" id="KW-0732">Signal</keyword>
<reference evidence="2 3" key="1">
    <citation type="submission" date="2019-02" db="EMBL/GenBank/DDBJ databases">
        <title>Deep-cultivation of Planctomycetes and their phenomic and genomic characterization uncovers novel biology.</title>
        <authorList>
            <person name="Wiegand S."/>
            <person name="Jogler M."/>
            <person name="Boedeker C."/>
            <person name="Pinto D."/>
            <person name="Vollmers J."/>
            <person name="Rivas-Marin E."/>
            <person name="Kohn T."/>
            <person name="Peeters S.H."/>
            <person name="Heuer A."/>
            <person name="Rast P."/>
            <person name="Oberbeckmann S."/>
            <person name="Bunk B."/>
            <person name="Jeske O."/>
            <person name="Meyerdierks A."/>
            <person name="Storesund J.E."/>
            <person name="Kallscheuer N."/>
            <person name="Luecker S."/>
            <person name="Lage O.M."/>
            <person name="Pohl T."/>
            <person name="Merkel B.J."/>
            <person name="Hornburger P."/>
            <person name="Mueller R.-W."/>
            <person name="Bruemmer F."/>
            <person name="Labrenz M."/>
            <person name="Spormann A.M."/>
            <person name="Op den Camp H."/>
            <person name="Overmann J."/>
            <person name="Amann R."/>
            <person name="Jetten M.S.M."/>
            <person name="Mascher T."/>
            <person name="Medema M.H."/>
            <person name="Devos D.P."/>
            <person name="Kaster A.-K."/>
            <person name="Ovreas L."/>
            <person name="Rohde M."/>
            <person name="Galperin M.Y."/>
            <person name="Jogler C."/>
        </authorList>
    </citation>
    <scope>NUCLEOTIDE SEQUENCE [LARGE SCALE GENOMIC DNA]</scope>
    <source>
        <strain evidence="2 3">Spa11</strain>
    </source>
</reference>
<evidence type="ECO:0000313" key="3">
    <source>
        <dbReference type="Proteomes" id="UP000316426"/>
    </source>
</evidence>
<dbReference type="RefSeq" id="WP_145112951.1">
    <property type="nucleotide sequence ID" value="NZ_CP036349.1"/>
</dbReference>
<sequence precursor="true">MRSATTSVALIALMLIGLSPAQAQIEWIGANSDDALDGTNWDGGVLPGVSDSVVFRNGGDSNPLADFGAADVEWAHMLMNHADVGTTLTGAGTITLNTPGAGVDIGVKSFETQGGERLSVIHPNIIANGVMEARNGHNVVFEGDVTSYTLHSYNNSVFTFNGNYTQTAYDGSEFFTGNHEGSSIVFNGGLNLDRPAFYGDLGIRNGLTVAFGPDVVLTKTGPFETTPGLGTVNLYNQSTIRLDGDNALDANTDLFSRDGGGVGENTLDLNGFSTTVEFIATVPDAGPTSFVVDFGEQAGANTFRWLASHWMPGNYKITNFEVGVDTLELGELGSFFWTAEDTTTEGGGSPDIEVKKSQITINGLPYAAYDPLKTDAYWTLVDPTVSRAIEVFNAPLFGDFNDDGEVNAADYTVFRDNLDGNSAALNGNGSGAATVGPADYQLWTQNYGRTSGSSVAIPEPGAMLLAITGVAWCGRSRRRTSV</sequence>
<proteinExistence type="predicted"/>
<dbReference type="AlphaFoldDB" id="A0A518K9N0"/>
<protein>
    <recommendedName>
        <fullName evidence="4">PEP-CTERM protein-sorting domain-containing protein</fullName>
    </recommendedName>
</protein>